<dbReference type="EMBL" id="CP017886">
    <property type="protein sequence ID" value="APC18969.1"/>
    <property type="molecule type" value="Genomic_DNA"/>
</dbReference>
<name>A0A1J0ES91_9PSED</name>
<dbReference type="GeneID" id="46911726"/>
<evidence type="ECO:0008006" key="4">
    <source>
        <dbReference type="Google" id="ProtNLM"/>
    </source>
</evidence>
<evidence type="ECO:0000313" key="3">
    <source>
        <dbReference type="Proteomes" id="UP000182567"/>
    </source>
</evidence>
<proteinExistence type="predicted"/>
<sequence length="171" mass="18927">MTLLRSLIYASILLCTACAKTASIPPADLTLSSFGLGPNNLYTIIFTSNIDLLNAFNTYENANQLTPMLTCSLDRDLDFSVDHSINVKAEGRITAKSKSKTNYIFLADLVFYHTNLDGTQLDQNSYDVIKPLIAAQTSIPCKVRITAYGYKAYYTNTLLIPSALMMDQMSK</sequence>
<evidence type="ECO:0000256" key="1">
    <source>
        <dbReference type="SAM" id="SignalP"/>
    </source>
</evidence>
<evidence type="ECO:0000313" key="2">
    <source>
        <dbReference type="EMBL" id="APC18969.1"/>
    </source>
</evidence>
<organism evidence="2 3">
    <name type="scientific">Pseudomonas frederiksbergensis</name>
    <dbReference type="NCBI Taxonomy" id="104087"/>
    <lineage>
        <taxon>Bacteria</taxon>
        <taxon>Pseudomonadati</taxon>
        <taxon>Pseudomonadota</taxon>
        <taxon>Gammaproteobacteria</taxon>
        <taxon>Pseudomonadales</taxon>
        <taxon>Pseudomonadaceae</taxon>
        <taxon>Pseudomonas</taxon>
    </lineage>
</organism>
<feature type="chain" id="PRO_5009611176" description="Lipoprotein" evidence="1">
    <location>
        <begin position="23"/>
        <end position="171"/>
    </location>
</feature>
<protein>
    <recommendedName>
        <fullName evidence="4">Lipoprotein</fullName>
    </recommendedName>
</protein>
<reference evidence="3" key="1">
    <citation type="submission" date="2016-10" db="EMBL/GenBank/DDBJ databases">
        <title>Pseudomonas frederiksbergensis ERGS4:02 complete genome.</title>
        <authorList>
            <person name="Kumar R."/>
            <person name="Acharya V."/>
            <person name="Singh D."/>
        </authorList>
    </citation>
    <scope>NUCLEOTIDE SEQUENCE [LARGE SCALE GENOMIC DNA]</scope>
    <source>
        <strain evidence="3">ERGS4:02</strain>
    </source>
</reference>
<gene>
    <name evidence="2" type="ORF">BLL42_25905</name>
</gene>
<dbReference type="OrthoDB" id="7004219at2"/>
<dbReference type="AlphaFoldDB" id="A0A1J0ES91"/>
<dbReference type="RefSeq" id="WP_071555504.1">
    <property type="nucleotide sequence ID" value="NZ_CP017886.1"/>
</dbReference>
<feature type="signal peptide" evidence="1">
    <location>
        <begin position="1"/>
        <end position="22"/>
    </location>
</feature>
<accession>A0A1J0ES91</accession>
<keyword evidence="1" id="KW-0732">Signal</keyword>
<dbReference type="Proteomes" id="UP000182567">
    <property type="component" value="Chromosome"/>
</dbReference>